<evidence type="ECO:0000313" key="1">
    <source>
        <dbReference type="EMBL" id="UFP96995.1"/>
    </source>
</evidence>
<proteinExistence type="predicted"/>
<dbReference type="EMBL" id="CP063845">
    <property type="protein sequence ID" value="UFP96995.1"/>
    <property type="molecule type" value="Genomic_DNA"/>
</dbReference>
<gene>
    <name evidence="1" type="ORF">ISF26_13545</name>
</gene>
<name>A0ABY3PTB9_9CYAN</name>
<accession>A0ABY3PTB9</accession>
<protein>
    <submittedName>
        <fullName evidence="1">Acetyltransferase</fullName>
    </submittedName>
</protein>
<dbReference type="Proteomes" id="UP001054846">
    <property type="component" value="Chromosome"/>
</dbReference>
<keyword evidence="2" id="KW-1185">Reference proteome</keyword>
<evidence type="ECO:0000313" key="2">
    <source>
        <dbReference type="Proteomes" id="UP001054846"/>
    </source>
</evidence>
<organism evidence="1 2">
    <name type="scientific">Gloeobacter morelensis MG652769</name>
    <dbReference type="NCBI Taxonomy" id="2781736"/>
    <lineage>
        <taxon>Bacteria</taxon>
        <taxon>Bacillati</taxon>
        <taxon>Cyanobacteriota</taxon>
        <taxon>Cyanophyceae</taxon>
        <taxon>Gloeobacterales</taxon>
        <taxon>Gloeobacteraceae</taxon>
        <taxon>Gloeobacter</taxon>
        <taxon>Gloeobacter morelensis</taxon>
    </lineage>
</organism>
<sequence>MLLKNKTTDSLVEINDIAQLVNPVAERVRAQNQAGEEEQNPEMFAKADLIFPSGEALPRCWTDADYRLSVS</sequence>
<reference evidence="1 2" key="1">
    <citation type="journal article" date="2021" name="Genome Biol. Evol.">
        <title>Complete Genome Sequencing of a Novel Gloeobacter Species from a Waterfall Cave in Mexico.</title>
        <authorList>
            <person name="Saw J.H."/>
            <person name="Cardona T."/>
            <person name="Montejano G."/>
        </authorList>
    </citation>
    <scope>NUCLEOTIDE SEQUENCE [LARGE SCALE GENOMIC DNA]</scope>
    <source>
        <strain evidence="1">MG652769</strain>
    </source>
</reference>